<evidence type="ECO:0000313" key="3">
    <source>
        <dbReference type="EMBL" id="KAK3375976.1"/>
    </source>
</evidence>
<evidence type="ECO:0000313" key="4">
    <source>
        <dbReference type="Proteomes" id="UP001287356"/>
    </source>
</evidence>
<keyword evidence="4" id="KW-1185">Reference proteome</keyword>
<organism evidence="3 4">
    <name type="scientific">Lasiosphaeria ovina</name>
    <dbReference type="NCBI Taxonomy" id="92902"/>
    <lineage>
        <taxon>Eukaryota</taxon>
        <taxon>Fungi</taxon>
        <taxon>Dikarya</taxon>
        <taxon>Ascomycota</taxon>
        <taxon>Pezizomycotina</taxon>
        <taxon>Sordariomycetes</taxon>
        <taxon>Sordariomycetidae</taxon>
        <taxon>Sordariales</taxon>
        <taxon>Lasiosphaeriaceae</taxon>
        <taxon>Lasiosphaeria</taxon>
    </lineage>
</organism>
<gene>
    <name evidence="3" type="ORF">B0T24DRAFT_211912</name>
</gene>
<keyword evidence="2" id="KW-0472">Membrane</keyword>
<feature type="compositionally biased region" description="Polar residues" evidence="1">
    <location>
        <begin position="110"/>
        <end position="137"/>
    </location>
</feature>
<reference evidence="3" key="2">
    <citation type="submission" date="2023-06" db="EMBL/GenBank/DDBJ databases">
        <authorList>
            <consortium name="Lawrence Berkeley National Laboratory"/>
            <person name="Haridas S."/>
            <person name="Hensen N."/>
            <person name="Bonometti L."/>
            <person name="Westerberg I."/>
            <person name="Brannstrom I.O."/>
            <person name="Guillou S."/>
            <person name="Cros-Aarteil S."/>
            <person name="Calhoun S."/>
            <person name="Kuo A."/>
            <person name="Mondo S."/>
            <person name="Pangilinan J."/>
            <person name="Riley R."/>
            <person name="Labutti K."/>
            <person name="Andreopoulos B."/>
            <person name="Lipzen A."/>
            <person name="Chen C."/>
            <person name="Yanf M."/>
            <person name="Daum C."/>
            <person name="Ng V."/>
            <person name="Clum A."/>
            <person name="Steindorff A."/>
            <person name="Ohm R."/>
            <person name="Martin F."/>
            <person name="Silar P."/>
            <person name="Natvig D."/>
            <person name="Lalanne C."/>
            <person name="Gautier V."/>
            <person name="Ament-Velasquez S.L."/>
            <person name="Kruys A."/>
            <person name="Hutchinson M.I."/>
            <person name="Powell A.J."/>
            <person name="Barry K."/>
            <person name="Miller A.N."/>
            <person name="Grigoriev I.V."/>
            <person name="Debuchy R."/>
            <person name="Gladieux P."/>
            <person name="Thoren M.H."/>
            <person name="Johannesson H."/>
        </authorList>
    </citation>
    <scope>NUCLEOTIDE SEQUENCE</scope>
    <source>
        <strain evidence="3">CBS 958.72</strain>
    </source>
</reference>
<protein>
    <submittedName>
        <fullName evidence="3">Uncharacterized protein</fullName>
    </submittedName>
</protein>
<keyword evidence="2" id="KW-1133">Transmembrane helix</keyword>
<reference evidence="3" key="1">
    <citation type="journal article" date="2023" name="Mol. Phylogenet. Evol.">
        <title>Genome-scale phylogeny and comparative genomics of the fungal order Sordariales.</title>
        <authorList>
            <person name="Hensen N."/>
            <person name="Bonometti L."/>
            <person name="Westerberg I."/>
            <person name="Brannstrom I.O."/>
            <person name="Guillou S."/>
            <person name="Cros-Aarteil S."/>
            <person name="Calhoun S."/>
            <person name="Haridas S."/>
            <person name="Kuo A."/>
            <person name="Mondo S."/>
            <person name="Pangilinan J."/>
            <person name="Riley R."/>
            <person name="LaButti K."/>
            <person name="Andreopoulos B."/>
            <person name="Lipzen A."/>
            <person name="Chen C."/>
            <person name="Yan M."/>
            <person name="Daum C."/>
            <person name="Ng V."/>
            <person name="Clum A."/>
            <person name="Steindorff A."/>
            <person name="Ohm R.A."/>
            <person name="Martin F."/>
            <person name="Silar P."/>
            <person name="Natvig D.O."/>
            <person name="Lalanne C."/>
            <person name="Gautier V."/>
            <person name="Ament-Velasquez S.L."/>
            <person name="Kruys A."/>
            <person name="Hutchinson M.I."/>
            <person name="Powell A.J."/>
            <person name="Barry K."/>
            <person name="Miller A.N."/>
            <person name="Grigoriev I.V."/>
            <person name="Debuchy R."/>
            <person name="Gladieux P."/>
            <person name="Hiltunen Thoren M."/>
            <person name="Johannesson H."/>
        </authorList>
    </citation>
    <scope>NUCLEOTIDE SEQUENCE</scope>
    <source>
        <strain evidence="3">CBS 958.72</strain>
    </source>
</reference>
<feature type="region of interest" description="Disordered" evidence="1">
    <location>
        <begin position="100"/>
        <end position="137"/>
    </location>
</feature>
<evidence type="ECO:0000256" key="2">
    <source>
        <dbReference type="SAM" id="Phobius"/>
    </source>
</evidence>
<dbReference type="EMBL" id="JAULSN010000003">
    <property type="protein sequence ID" value="KAK3375976.1"/>
    <property type="molecule type" value="Genomic_DNA"/>
</dbReference>
<comment type="caution">
    <text evidence="3">The sequence shown here is derived from an EMBL/GenBank/DDBJ whole genome shotgun (WGS) entry which is preliminary data.</text>
</comment>
<dbReference type="Proteomes" id="UP001287356">
    <property type="component" value="Unassembled WGS sequence"/>
</dbReference>
<proteinExistence type="predicted"/>
<accession>A0AAE0KHB7</accession>
<keyword evidence="2" id="KW-0812">Transmembrane</keyword>
<evidence type="ECO:0000256" key="1">
    <source>
        <dbReference type="SAM" id="MobiDB-lite"/>
    </source>
</evidence>
<sequence length="137" mass="15262">MLCVCSSPATLVNILCPSVFLPVFLSACLPVCLSLSISAQVLRENDADKPRSVEQRTAIRNSRRSRYFFWRFTKAANKFAIEFGLVQTIRVLGLLFCPPRSRPGPRPRPVSNTNPATPSLTNKQRPFLSPTSSQLLL</sequence>
<name>A0AAE0KHB7_9PEZI</name>
<feature type="transmembrane region" description="Helical" evidence="2">
    <location>
        <begin position="20"/>
        <end position="42"/>
    </location>
</feature>
<dbReference type="AlphaFoldDB" id="A0AAE0KHB7"/>